<reference evidence="1 2" key="1">
    <citation type="submission" date="2020-12" db="EMBL/GenBank/DDBJ databases">
        <title>Concerted genomic and epigenomic changes stabilize Arabidopsis allopolyploids.</title>
        <authorList>
            <person name="Chen Z."/>
        </authorList>
    </citation>
    <scope>NUCLEOTIDE SEQUENCE [LARGE SCALE GENOMIC DNA]</scope>
    <source>
        <strain evidence="1">Allo738</strain>
        <tissue evidence="1">Leaf</tissue>
    </source>
</reference>
<proteinExistence type="predicted"/>
<dbReference type="AlphaFoldDB" id="A0A8T2D520"/>
<organism evidence="1 2">
    <name type="scientific">Arabidopsis thaliana x Arabidopsis arenosa</name>
    <dbReference type="NCBI Taxonomy" id="1240361"/>
    <lineage>
        <taxon>Eukaryota</taxon>
        <taxon>Viridiplantae</taxon>
        <taxon>Streptophyta</taxon>
        <taxon>Embryophyta</taxon>
        <taxon>Tracheophyta</taxon>
        <taxon>Spermatophyta</taxon>
        <taxon>Magnoliopsida</taxon>
        <taxon>eudicotyledons</taxon>
        <taxon>Gunneridae</taxon>
        <taxon>Pentapetalae</taxon>
        <taxon>rosids</taxon>
        <taxon>malvids</taxon>
        <taxon>Brassicales</taxon>
        <taxon>Brassicaceae</taxon>
        <taxon>Camelineae</taxon>
        <taxon>Arabidopsis</taxon>
    </lineage>
</organism>
<accession>A0A8T2D520</accession>
<comment type="caution">
    <text evidence="1">The sequence shown here is derived from an EMBL/GenBank/DDBJ whole genome shotgun (WGS) entry which is preliminary data.</text>
</comment>
<name>A0A8T2D520_9BRAS</name>
<evidence type="ECO:0000313" key="2">
    <source>
        <dbReference type="Proteomes" id="UP000694240"/>
    </source>
</evidence>
<sequence>MFMGGPCLTCEHLSLVEWLVASCRALPLVFISLKS</sequence>
<protein>
    <submittedName>
        <fullName evidence="1">Uncharacterized protein</fullName>
    </submittedName>
</protein>
<evidence type="ECO:0000313" key="1">
    <source>
        <dbReference type="EMBL" id="KAG7605133.1"/>
    </source>
</evidence>
<gene>
    <name evidence="1" type="ORF">ISN45_At05g041510</name>
</gene>
<dbReference type="EMBL" id="JAEFBK010000005">
    <property type="protein sequence ID" value="KAG7605133.1"/>
    <property type="molecule type" value="Genomic_DNA"/>
</dbReference>
<dbReference type="Proteomes" id="UP000694240">
    <property type="component" value="Chromosome 5"/>
</dbReference>
<keyword evidence="2" id="KW-1185">Reference proteome</keyword>